<proteinExistence type="predicted"/>
<reference evidence="2" key="2">
    <citation type="submission" date="2025-09" db="UniProtKB">
        <authorList>
            <consortium name="Ensembl"/>
        </authorList>
    </citation>
    <scope>IDENTIFICATION</scope>
</reference>
<name>A0A3B4V2C9_SERDU</name>
<dbReference type="SMART" id="SM00589">
    <property type="entry name" value="PRY"/>
    <property type="match status" value="1"/>
</dbReference>
<dbReference type="Proteomes" id="UP000261420">
    <property type="component" value="Unplaced"/>
</dbReference>
<reference evidence="2" key="1">
    <citation type="submission" date="2025-08" db="UniProtKB">
        <authorList>
            <consortium name="Ensembl"/>
        </authorList>
    </citation>
    <scope>IDENTIFICATION</scope>
</reference>
<dbReference type="InterPro" id="IPR001870">
    <property type="entry name" value="B30.2/SPRY"/>
</dbReference>
<protein>
    <recommendedName>
        <fullName evidence="1">B30.2/SPRY domain-containing protein</fullName>
    </recommendedName>
</protein>
<evidence type="ECO:0000313" key="3">
    <source>
        <dbReference type="Proteomes" id="UP000261420"/>
    </source>
</evidence>
<dbReference type="PRINTS" id="PR01407">
    <property type="entry name" value="BUTYPHLNCDUF"/>
</dbReference>
<organism evidence="2 3">
    <name type="scientific">Seriola dumerili</name>
    <name type="common">Greater amberjack</name>
    <name type="synonym">Caranx dumerili</name>
    <dbReference type="NCBI Taxonomy" id="41447"/>
    <lineage>
        <taxon>Eukaryota</taxon>
        <taxon>Metazoa</taxon>
        <taxon>Chordata</taxon>
        <taxon>Craniata</taxon>
        <taxon>Vertebrata</taxon>
        <taxon>Euteleostomi</taxon>
        <taxon>Actinopterygii</taxon>
        <taxon>Neopterygii</taxon>
        <taxon>Teleostei</taxon>
        <taxon>Neoteleostei</taxon>
        <taxon>Acanthomorphata</taxon>
        <taxon>Carangaria</taxon>
        <taxon>Carangiformes</taxon>
        <taxon>Carangidae</taxon>
        <taxon>Seriola</taxon>
    </lineage>
</organism>
<dbReference type="InterPro" id="IPR043136">
    <property type="entry name" value="B30.2/SPRY_sf"/>
</dbReference>
<dbReference type="Pfam" id="PF13765">
    <property type="entry name" value="PRY"/>
    <property type="match status" value="1"/>
</dbReference>
<feature type="domain" description="B30.2/SPRY" evidence="1">
    <location>
        <begin position="9"/>
        <end position="204"/>
    </location>
</feature>
<evidence type="ECO:0000259" key="1">
    <source>
        <dbReference type="PROSITE" id="PS50188"/>
    </source>
</evidence>
<dbReference type="InterPro" id="IPR003877">
    <property type="entry name" value="SPRY_dom"/>
</dbReference>
<dbReference type="OMA" id="RNTRYKN"/>
<dbReference type="Ensembl" id="ENSSDUT00000025314.1">
    <property type="protein sequence ID" value="ENSSDUP00000024854.1"/>
    <property type="gene ID" value="ENSSDUG00000018033.1"/>
</dbReference>
<dbReference type="InterPro" id="IPR006574">
    <property type="entry name" value="PRY"/>
</dbReference>
<sequence>STTTSCCFFAAEKVVSGRKMKEKVHFSPSFWTQNTANPRLHLSDDLTSVRLENTKQRLPDNPERHSVLPIVLGSEGFSSGKHSWEVEVGDHPVWTVGLTKESVDRKGEIFVSPEYGNWCLFNRSGKYINGVSETVTVKKSLQRIRVQLDYDRGKVQGCWRCNGVGNVFLTRLEPLNTNQSWFEMCTSYLSIVADHSINNKTQSN</sequence>
<dbReference type="Pfam" id="PF00622">
    <property type="entry name" value="SPRY"/>
    <property type="match status" value="1"/>
</dbReference>
<keyword evidence="3" id="KW-1185">Reference proteome</keyword>
<dbReference type="SUPFAM" id="SSF49899">
    <property type="entry name" value="Concanavalin A-like lectins/glucanases"/>
    <property type="match status" value="1"/>
</dbReference>
<dbReference type="AlphaFoldDB" id="A0A3B4V2C9"/>
<dbReference type="PROSITE" id="PS50188">
    <property type="entry name" value="B302_SPRY"/>
    <property type="match status" value="1"/>
</dbReference>
<evidence type="ECO:0000313" key="2">
    <source>
        <dbReference type="Ensembl" id="ENSSDUP00000024854.1"/>
    </source>
</evidence>
<dbReference type="PANTHER" id="PTHR24103">
    <property type="entry name" value="E3 UBIQUITIN-PROTEIN LIGASE TRIM"/>
    <property type="match status" value="1"/>
</dbReference>
<dbReference type="InterPro" id="IPR013320">
    <property type="entry name" value="ConA-like_dom_sf"/>
</dbReference>
<dbReference type="Gene3D" id="2.60.120.920">
    <property type="match status" value="1"/>
</dbReference>
<dbReference type="InterPro" id="IPR003879">
    <property type="entry name" value="Butyrophylin_SPRY"/>
</dbReference>
<accession>A0A3B4V2C9</accession>
<dbReference type="GeneTree" id="ENSGT01030000234583"/>
<dbReference type="InterPro" id="IPR050143">
    <property type="entry name" value="TRIM/RBCC"/>
</dbReference>